<accession>A0A157RGP2</accession>
<sequence length="108" mass="11955">MGTAKYNHPGYIADLGEQGCYQIGVWRPHGFPAHIHIGKQGTPEAAMLRLRISDSVFQSLPDDMETLCRRALGQVVDEGLLNASQAAFQETRFHPDAEPWQGPLLQAQ</sequence>
<reference evidence="1 2" key="1">
    <citation type="submission" date="2016-03" db="EMBL/GenBank/DDBJ databases">
        <authorList>
            <consortium name="Pathogen Informatics"/>
        </authorList>
    </citation>
    <scope>NUCLEOTIDE SEQUENCE [LARGE SCALE GENOMIC DNA]</scope>
    <source>
        <strain evidence="1 2">NCTC13364</strain>
    </source>
</reference>
<dbReference type="Proteomes" id="UP000077037">
    <property type="component" value="Unassembled WGS sequence"/>
</dbReference>
<dbReference type="EMBL" id="FKBS01000029">
    <property type="protein sequence ID" value="SAI57115.1"/>
    <property type="molecule type" value="Genomic_DNA"/>
</dbReference>
<name>A0A157RGP2_9BORD</name>
<evidence type="ECO:0000313" key="2">
    <source>
        <dbReference type="Proteomes" id="UP000077037"/>
    </source>
</evidence>
<proteinExistence type="predicted"/>
<dbReference type="AlphaFoldDB" id="A0A157RGP2"/>
<evidence type="ECO:0008006" key="3">
    <source>
        <dbReference type="Google" id="ProtNLM"/>
    </source>
</evidence>
<evidence type="ECO:0000313" key="1">
    <source>
        <dbReference type="EMBL" id="SAI57115.1"/>
    </source>
</evidence>
<protein>
    <recommendedName>
        <fullName evidence="3">DUF4160 domain-containing protein</fullName>
    </recommendedName>
</protein>
<organism evidence="1 2">
    <name type="scientific">Bordetella ansorpii</name>
    <dbReference type="NCBI Taxonomy" id="288768"/>
    <lineage>
        <taxon>Bacteria</taxon>
        <taxon>Pseudomonadati</taxon>
        <taxon>Pseudomonadota</taxon>
        <taxon>Betaproteobacteria</taxon>
        <taxon>Burkholderiales</taxon>
        <taxon>Alcaligenaceae</taxon>
        <taxon>Bordetella</taxon>
    </lineage>
</organism>
<dbReference type="RefSeq" id="WP_066420250.1">
    <property type="nucleotide sequence ID" value="NZ_FKBS01000029.1"/>
</dbReference>
<gene>
    <name evidence="1" type="ORF">SAMEA1982600_04863</name>
</gene>
<dbReference type="OrthoDB" id="8655998at2"/>